<evidence type="ECO:0000259" key="1">
    <source>
        <dbReference type="PROSITE" id="PS51819"/>
    </source>
</evidence>
<dbReference type="PANTHER" id="PTHR36503">
    <property type="entry name" value="BLR2520 PROTEIN"/>
    <property type="match status" value="1"/>
</dbReference>
<dbReference type="AlphaFoldDB" id="A0A2S7SSW8"/>
<dbReference type="EMBL" id="PPSL01000005">
    <property type="protein sequence ID" value="PQJ09721.1"/>
    <property type="molecule type" value="Genomic_DNA"/>
</dbReference>
<comment type="caution">
    <text evidence="2">The sequence shown here is derived from an EMBL/GenBank/DDBJ whole genome shotgun (WGS) entry which is preliminary data.</text>
</comment>
<dbReference type="InterPro" id="IPR037523">
    <property type="entry name" value="VOC_core"/>
</dbReference>
<dbReference type="Gene3D" id="3.10.180.10">
    <property type="entry name" value="2,3-Dihydroxybiphenyl 1,2-Dioxygenase, domain 1"/>
    <property type="match status" value="1"/>
</dbReference>
<name>A0A2S7SSW8_9BACT</name>
<evidence type="ECO:0000313" key="3">
    <source>
        <dbReference type="Proteomes" id="UP000239872"/>
    </source>
</evidence>
<dbReference type="RefSeq" id="WP_105040493.1">
    <property type="nucleotide sequence ID" value="NZ_PPSL01000005.1"/>
</dbReference>
<reference evidence="2 3" key="1">
    <citation type="submission" date="2018-01" db="EMBL/GenBank/DDBJ databases">
        <title>A novel member of the phylum Bacteroidetes isolated from glacier ice.</title>
        <authorList>
            <person name="Liu Q."/>
            <person name="Xin Y.-H."/>
        </authorList>
    </citation>
    <scope>NUCLEOTIDE SEQUENCE [LARGE SCALE GENOMIC DNA]</scope>
    <source>
        <strain evidence="2 3">RB1R16</strain>
    </source>
</reference>
<dbReference type="InterPro" id="IPR029068">
    <property type="entry name" value="Glyas_Bleomycin-R_OHBP_Dase"/>
</dbReference>
<proteinExistence type="predicted"/>
<organism evidence="2 3">
    <name type="scientific">Flavipsychrobacter stenotrophus</name>
    <dbReference type="NCBI Taxonomy" id="2077091"/>
    <lineage>
        <taxon>Bacteria</taxon>
        <taxon>Pseudomonadati</taxon>
        <taxon>Bacteroidota</taxon>
        <taxon>Chitinophagia</taxon>
        <taxon>Chitinophagales</taxon>
        <taxon>Chitinophagaceae</taxon>
        <taxon>Flavipsychrobacter</taxon>
    </lineage>
</organism>
<dbReference type="PANTHER" id="PTHR36503:SF3">
    <property type="entry name" value="BLR0126 PROTEIN"/>
    <property type="match status" value="1"/>
</dbReference>
<dbReference type="Pfam" id="PF00903">
    <property type="entry name" value="Glyoxalase"/>
    <property type="match status" value="1"/>
</dbReference>
<accession>A0A2S7SSW8</accession>
<evidence type="ECO:0000313" key="2">
    <source>
        <dbReference type="EMBL" id="PQJ09721.1"/>
    </source>
</evidence>
<dbReference type="OrthoDB" id="9796521at2"/>
<sequence>MGISLHTVGITVKDLGKALQFYRILGLPIPEGQDNEHHVEYTSDNGYSIGFIPESTMLQTNPHWQAPTGDNRISLQFGCDTPAQVNETYDKLVASGFKSFKEPWDAFWGQRFAQVIDPDGNNVAFFADL</sequence>
<protein>
    <submittedName>
        <fullName evidence="2">Glyoxalase</fullName>
    </submittedName>
</protein>
<feature type="domain" description="VOC" evidence="1">
    <location>
        <begin position="4"/>
        <end position="128"/>
    </location>
</feature>
<gene>
    <name evidence="2" type="ORF">CJD36_017480</name>
</gene>
<dbReference type="Proteomes" id="UP000239872">
    <property type="component" value="Unassembled WGS sequence"/>
</dbReference>
<dbReference type="SUPFAM" id="SSF54593">
    <property type="entry name" value="Glyoxalase/Bleomycin resistance protein/Dihydroxybiphenyl dioxygenase"/>
    <property type="match status" value="1"/>
</dbReference>
<keyword evidence="3" id="KW-1185">Reference proteome</keyword>
<dbReference type="PROSITE" id="PS51819">
    <property type="entry name" value="VOC"/>
    <property type="match status" value="1"/>
</dbReference>
<dbReference type="InterPro" id="IPR004360">
    <property type="entry name" value="Glyas_Fos-R_dOase_dom"/>
</dbReference>